<gene>
    <name evidence="1" type="ORF">EBB_22140</name>
</gene>
<name>A0ABR9DJ48_9GAMM</name>
<comment type="caution">
    <text evidence="1">The sequence shown here is derived from an EMBL/GenBank/DDBJ whole genome shotgun (WGS) entry which is preliminary data.</text>
</comment>
<evidence type="ECO:0008006" key="3">
    <source>
        <dbReference type="Google" id="ProtNLM"/>
    </source>
</evidence>
<evidence type="ECO:0000313" key="2">
    <source>
        <dbReference type="Proteomes" id="UP000641152"/>
    </source>
</evidence>
<proteinExistence type="predicted"/>
<dbReference type="SUPFAM" id="SSF110849">
    <property type="entry name" value="ParB/Sulfiredoxin"/>
    <property type="match status" value="1"/>
</dbReference>
<dbReference type="EMBL" id="JACXST010000003">
    <property type="protein sequence ID" value="MBD9363134.1"/>
    <property type="molecule type" value="Genomic_DNA"/>
</dbReference>
<organism evidence="1 2">
    <name type="scientific">Methylomonas fluvii</name>
    <dbReference type="NCBI Taxonomy" id="1854564"/>
    <lineage>
        <taxon>Bacteria</taxon>
        <taxon>Pseudomonadati</taxon>
        <taxon>Pseudomonadota</taxon>
        <taxon>Gammaproteobacteria</taxon>
        <taxon>Methylococcales</taxon>
        <taxon>Methylococcaceae</taxon>
        <taxon>Methylomonas</taxon>
    </lineage>
</organism>
<dbReference type="RefSeq" id="WP_192395843.1">
    <property type="nucleotide sequence ID" value="NZ_CAJHIU010000003.1"/>
</dbReference>
<reference evidence="1 2" key="1">
    <citation type="submission" date="2020-09" db="EMBL/GenBank/DDBJ databases">
        <title>Methylomonas albis sp. nov. and Methylomonas fluvii sp. nov.: Two cold-adapted methanotrophs from the River Elbe and an amended description of Methylovulum psychrotolerans strain Eb1.</title>
        <authorList>
            <person name="Bussmann I.K."/>
            <person name="Klings K.-W."/>
            <person name="Warnstedt J."/>
            <person name="Hoppert M."/>
            <person name="Saborowski A."/>
            <person name="Horn F."/>
            <person name="Liebner S."/>
        </authorList>
    </citation>
    <scope>NUCLEOTIDE SEQUENCE [LARGE SCALE GENOMIC DNA]</scope>
    <source>
        <strain evidence="1 2">EbB</strain>
    </source>
</reference>
<dbReference type="Proteomes" id="UP000641152">
    <property type="component" value="Unassembled WGS sequence"/>
</dbReference>
<evidence type="ECO:0000313" key="1">
    <source>
        <dbReference type="EMBL" id="MBD9363134.1"/>
    </source>
</evidence>
<accession>A0ABR9DJ48</accession>
<dbReference type="InterPro" id="IPR036086">
    <property type="entry name" value="ParB/Sulfiredoxin_sf"/>
</dbReference>
<protein>
    <recommendedName>
        <fullName evidence="3">ParB/Sulfiredoxin domain-containing protein</fullName>
    </recommendedName>
</protein>
<sequence length="245" mass="28729">MKNICEIEIKDCVHYRGFRYGGFGNNIYEDYIISLLAGEDIYVIKKEFVFRVLLYNGSDFGSALGLTLDRIYRPWLFPWIFAPYYISNNYCFDLYDVYENPDIICHFSSEGVLASHINREFVFLEKALKNISKGYQPDTFGYVTVTKMMLGSQVRYLVLDGNHRISALHALGYKTVRAKVLSTCLARRSLMYIWPGVITNYFAIEDALKIFDRYFYENNIPFTETPFRNIIFDEPLDFKFAENFV</sequence>
<keyword evidence="2" id="KW-1185">Reference proteome</keyword>